<dbReference type="SUPFAM" id="SSF52058">
    <property type="entry name" value="L domain-like"/>
    <property type="match status" value="1"/>
</dbReference>
<keyword evidence="5" id="KW-1185">Reference proteome</keyword>
<keyword evidence="3" id="KW-0677">Repeat</keyword>
<dbReference type="InterPro" id="IPR032675">
    <property type="entry name" value="LRR_dom_sf"/>
</dbReference>
<dbReference type="STRING" id="543379.A0A232FH13"/>
<dbReference type="OrthoDB" id="676979at2759"/>
<comment type="caution">
    <text evidence="4">The sequence shown here is derived from an EMBL/GenBank/DDBJ whole genome shotgun (WGS) entry which is preliminary data.</text>
</comment>
<dbReference type="InterPro" id="IPR001611">
    <property type="entry name" value="Leu-rich_rpt"/>
</dbReference>
<dbReference type="GO" id="GO:0031012">
    <property type="term" value="C:extracellular matrix"/>
    <property type="evidence" value="ECO:0007669"/>
    <property type="project" value="TreeGrafter"/>
</dbReference>
<sequence>MSRAPSVFPVLALLLALAINFPSAVNAGCFLERGVSNLGEHDAYTCLRSKDFQKDLDRLPLNVTNLVNIAFRNSVVPKLEADSLKKLGTKALGLSIVYSGLEQIHDDAFEGLTELKGLILRRNRITEVKKSWFKNLGKLESLDLSGNMIRQFDPAIFDLTPMIQEFEISENLLNSFDLDAMKSKWPKLKKVGLQWNPYDWIQGIKIIEYSNANPSLVKNSYASIDGIRDTYKLVKECMNTISKKDDLTELDTCLQAKLTKALEIPKMLEGEKPADPAKTA</sequence>
<evidence type="ECO:0000256" key="2">
    <source>
        <dbReference type="ARBA" id="ARBA00022729"/>
    </source>
</evidence>
<organism evidence="4 5">
    <name type="scientific">Trichomalopsis sarcophagae</name>
    <dbReference type="NCBI Taxonomy" id="543379"/>
    <lineage>
        <taxon>Eukaryota</taxon>
        <taxon>Metazoa</taxon>
        <taxon>Ecdysozoa</taxon>
        <taxon>Arthropoda</taxon>
        <taxon>Hexapoda</taxon>
        <taxon>Insecta</taxon>
        <taxon>Pterygota</taxon>
        <taxon>Neoptera</taxon>
        <taxon>Endopterygota</taxon>
        <taxon>Hymenoptera</taxon>
        <taxon>Apocrita</taxon>
        <taxon>Proctotrupomorpha</taxon>
        <taxon>Chalcidoidea</taxon>
        <taxon>Pteromalidae</taxon>
        <taxon>Pteromalinae</taxon>
        <taxon>Trichomalopsis</taxon>
    </lineage>
</organism>
<evidence type="ECO:0000256" key="3">
    <source>
        <dbReference type="ARBA" id="ARBA00022737"/>
    </source>
</evidence>
<evidence type="ECO:0000256" key="1">
    <source>
        <dbReference type="ARBA" id="ARBA00022614"/>
    </source>
</evidence>
<dbReference type="GO" id="GO:0005615">
    <property type="term" value="C:extracellular space"/>
    <property type="evidence" value="ECO:0007669"/>
    <property type="project" value="TreeGrafter"/>
</dbReference>
<dbReference type="SMART" id="SM00369">
    <property type="entry name" value="LRR_TYP"/>
    <property type="match status" value="2"/>
</dbReference>
<keyword evidence="2" id="KW-0732">Signal</keyword>
<dbReference type="PANTHER" id="PTHR24373:SF402">
    <property type="entry name" value="TROPHOBLAST GLYCOPROTEIN-LIKE"/>
    <property type="match status" value="1"/>
</dbReference>
<dbReference type="PANTHER" id="PTHR24373">
    <property type="entry name" value="SLIT RELATED LEUCINE-RICH REPEAT NEURONAL PROTEIN"/>
    <property type="match status" value="1"/>
</dbReference>
<dbReference type="Proteomes" id="UP000215335">
    <property type="component" value="Unassembled WGS sequence"/>
</dbReference>
<dbReference type="EMBL" id="NNAY01000213">
    <property type="protein sequence ID" value="OXU29982.1"/>
    <property type="molecule type" value="Genomic_DNA"/>
</dbReference>
<dbReference type="AlphaFoldDB" id="A0A232FH13"/>
<reference evidence="4 5" key="1">
    <citation type="journal article" date="2017" name="Curr. Biol.">
        <title>The Evolution of Venom by Co-option of Single-Copy Genes.</title>
        <authorList>
            <person name="Martinson E.O."/>
            <person name="Mrinalini"/>
            <person name="Kelkar Y.D."/>
            <person name="Chang C.H."/>
            <person name="Werren J.H."/>
        </authorList>
    </citation>
    <scope>NUCLEOTIDE SEQUENCE [LARGE SCALE GENOMIC DNA]</scope>
    <source>
        <strain evidence="4 5">Alberta</strain>
        <tissue evidence="4">Whole body</tissue>
    </source>
</reference>
<dbReference type="PROSITE" id="PS51450">
    <property type="entry name" value="LRR"/>
    <property type="match status" value="1"/>
</dbReference>
<gene>
    <name evidence="4" type="ORF">TSAR_003046</name>
</gene>
<accession>A0A232FH13</accession>
<dbReference type="InterPro" id="IPR050328">
    <property type="entry name" value="Dev_Immune_Receptor"/>
</dbReference>
<dbReference type="InterPro" id="IPR003591">
    <property type="entry name" value="Leu-rich_rpt_typical-subtyp"/>
</dbReference>
<dbReference type="Pfam" id="PF13855">
    <property type="entry name" value="LRR_8"/>
    <property type="match status" value="1"/>
</dbReference>
<protein>
    <submittedName>
        <fullName evidence="4">Uncharacterized protein</fullName>
    </submittedName>
</protein>
<evidence type="ECO:0000313" key="5">
    <source>
        <dbReference type="Proteomes" id="UP000215335"/>
    </source>
</evidence>
<proteinExistence type="predicted"/>
<keyword evidence="1" id="KW-0433">Leucine-rich repeat</keyword>
<dbReference type="Gene3D" id="3.80.10.10">
    <property type="entry name" value="Ribonuclease Inhibitor"/>
    <property type="match status" value="1"/>
</dbReference>
<evidence type="ECO:0000313" key="4">
    <source>
        <dbReference type="EMBL" id="OXU29982.1"/>
    </source>
</evidence>
<name>A0A232FH13_9HYME</name>